<dbReference type="Pfam" id="PF07741">
    <property type="entry name" value="BRF1"/>
    <property type="match status" value="1"/>
</dbReference>
<comment type="caution">
    <text evidence="12">The sequence shown here is derived from an EMBL/GenBank/DDBJ whole genome shotgun (WGS) entry which is preliminary data.</text>
</comment>
<feature type="compositionally biased region" description="Basic residues" evidence="10">
    <location>
        <begin position="569"/>
        <end position="578"/>
    </location>
</feature>
<keyword evidence="13" id="KW-1185">Reference proteome</keyword>
<keyword evidence="8" id="KW-0804">Transcription</keyword>
<feature type="region of interest" description="Disordered" evidence="10">
    <location>
        <begin position="378"/>
        <end position="398"/>
    </location>
</feature>
<dbReference type="FunFam" id="1.10.472.10:FF:000007">
    <property type="entry name" value="Transcription factor IIIB 90 kDa subunit"/>
    <property type="match status" value="1"/>
</dbReference>
<feature type="compositionally biased region" description="Basic and acidic residues" evidence="10">
    <location>
        <begin position="628"/>
        <end position="637"/>
    </location>
</feature>
<protein>
    <recommendedName>
        <fullName evidence="11">Cyclin-like domain-containing protein</fullName>
    </recommendedName>
</protein>
<dbReference type="PRINTS" id="PR00685">
    <property type="entry name" value="TIFACTORIIB"/>
</dbReference>
<dbReference type="PANTHER" id="PTHR11618">
    <property type="entry name" value="TRANSCRIPTION INITIATION FACTOR IIB-RELATED"/>
    <property type="match status" value="1"/>
</dbReference>
<evidence type="ECO:0000256" key="1">
    <source>
        <dbReference type="ARBA" id="ARBA00004123"/>
    </source>
</evidence>
<dbReference type="GO" id="GO:0005634">
    <property type="term" value="C:nucleus"/>
    <property type="evidence" value="ECO:0007669"/>
    <property type="project" value="UniProtKB-SubCell"/>
</dbReference>
<dbReference type="InterPro" id="IPR013763">
    <property type="entry name" value="Cyclin-like_dom"/>
</dbReference>
<dbReference type="InterPro" id="IPR011665">
    <property type="entry name" value="BRF1_TBP-bd_dom"/>
</dbReference>
<organism evidence="12 13">
    <name type="scientific">Apatococcus fuscideae</name>
    <dbReference type="NCBI Taxonomy" id="2026836"/>
    <lineage>
        <taxon>Eukaryota</taxon>
        <taxon>Viridiplantae</taxon>
        <taxon>Chlorophyta</taxon>
        <taxon>core chlorophytes</taxon>
        <taxon>Trebouxiophyceae</taxon>
        <taxon>Chlorellales</taxon>
        <taxon>Chlorellaceae</taxon>
        <taxon>Apatococcus</taxon>
    </lineage>
</organism>
<evidence type="ECO:0000259" key="11">
    <source>
        <dbReference type="SMART" id="SM00385"/>
    </source>
</evidence>
<evidence type="ECO:0000256" key="7">
    <source>
        <dbReference type="ARBA" id="ARBA00023159"/>
    </source>
</evidence>
<dbReference type="CDD" id="cd20554">
    <property type="entry name" value="CYCLIN_TFIIIB90_rpt2"/>
    <property type="match status" value="1"/>
</dbReference>
<dbReference type="Gene3D" id="1.10.472.170">
    <property type="match status" value="1"/>
</dbReference>
<evidence type="ECO:0000256" key="2">
    <source>
        <dbReference type="ARBA" id="ARBA00010857"/>
    </source>
</evidence>
<evidence type="ECO:0000313" key="12">
    <source>
        <dbReference type="EMBL" id="KAK9838597.1"/>
    </source>
</evidence>
<dbReference type="EMBL" id="JALJOV010001888">
    <property type="protein sequence ID" value="KAK9838597.1"/>
    <property type="molecule type" value="Genomic_DNA"/>
</dbReference>
<dbReference type="Gene3D" id="1.10.472.10">
    <property type="entry name" value="Cyclin-like"/>
    <property type="match status" value="1"/>
</dbReference>
<feature type="compositionally biased region" description="Low complexity" evidence="10">
    <location>
        <begin position="547"/>
        <end position="559"/>
    </location>
</feature>
<feature type="compositionally biased region" description="Acidic residues" evidence="10">
    <location>
        <begin position="378"/>
        <end position="387"/>
    </location>
</feature>
<evidence type="ECO:0000313" key="13">
    <source>
        <dbReference type="Proteomes" id="UP001485043"/>
    </source>
</evidence>
<feature type="region of interest" description="Disordered" evidence="10">
    <location>
        <begin position="546"/>
        <end position="612"/>
    </location>
</feature>
<dbReference type="Gene3D" id="1.20.5.650">
    <property type="entry name" value="Single helix bin"/>
    <property type="match status" value="1"/>
</dbReference>
<evidence type="ECO:0000256" key="5">
    <source>
        <dbReference type="ARBA" id="ARBA00022833"/>
    </source>
</evidence>
<dbReference type="InterPro" id="IPR000812">
    <property type="entry name" value="TFIIB"/>
</dbReference>
<comment type="similarity">
    <text evidence="2">Belongs to the TFIIB family.</text>
</comment>
<dbReference type="GO" id="GO:0008270">
    <property type="term" value="F:zinc ion binding"/>
    <property type="evidence" value="ECO:0007669"/>
    <property type="project" value="UniProtKB-KW"/>
</dbReference>
<dbReference type="PANTHER" id="PTHR11618:SF4">
    <property type="entry name" value="TRANSCRIPTION FACTOR IIIB 90 KDA SUBUNIT"/>
    <property type="match status" value="1"/>
</dbReference>
<keyword evidence="9" id="KW-0539">Nucleus</keyword>
<keyword evidence="4" id="KW-0863">Zinc-finger</keyword>
<evidence type="ECO:0000256" key="3">
    <source>
        <dbReference type="ARBA" id="ARBA00022723"/>
    </source>
</evidence>
<dbReference type="SUPFAM" id="SSF47954">
    <property type="entry name" value="Cyclin-like"/>
    <property type="match status" value="2"/>
</dbReference>
<comment type="subcellular location">
    <subcellularLocation>
        <location evidence="1">Nucleus</location>
    </subcellularLocation>
</comment>
<dbReference type="Proteomes" id="UP001485043">
    <property type="component" value="Unassembled WGS sequence"/>
</dbReference>
<keyword evidence="5" id="KW-0862">Zinc</keyword>
<evidence type="ECO:0000256" key="6">
    <source>
        <dbReference type="ARBA" id="ARBA00023015"/>
    </source>
</evidence>
<gene>
    <name evidence="12" type="ORF">WJX84_010152</name>
</gene>
<dbReference type="InterPro" id="IPR013150">
    <property type="entry name" value="TFIIB_cyclin"/>
</dbReference>
<sequence>MVFCKECKRDVEIWDDGSGGFSCCPNCGTVLDEDAFSSEVGFTKDAGGDSAVVGSFVSDTGVARGVSRISGGKVYSSEPGDSRERALAKGKDEIRGLVDSLKIEHKQDTIDSSLRFYQLALQHAFTRGRRVNQVAAVCTYIYCRQASKPFMLIDFSDALSINMFELGSVFLSLLLLLRLEQHPVFARPVDPSLYLHRYAGRLNLGRKTNTVSDTAVQLVKSMKRDWLQTGRRPAGICGASLYIACQVHGFDRTKREIISVVHVGEATLSKRVHEFTHTASGQLTADEFAKHVKQVDGQTTKELQAMEPSKNEESFGEGECCDHVASGTTNFAKGMCQGCYLEYLETCGGHLHGAHPPAYKRALKKADEEWQRRVDEEANEAALDDDTPLGLPAPGDEHDPMADAMDAAMAAEELGGFRALMPEGTVEHGLRHHGDGTLAPPPDPGSNADEPSFPASACSGAGPQEAAQDGNQEASAAAGNDEAQAGAGEATTGEEPGERKQGVDTYSDVSDTEVDAMILSEAESKSRAKVWEFNNADWLEKVAVKDAAQAARDAIQAGQAAGGEEGTPKGKKRGRKPGGKNAGPELRDGKGPPESASEAASRMLAQKKLSSKLNHEVLQNMFDEKLQDIGGQEDGKGKRSKVGQLLLSGSSDRRRRKPGVRNGRQKRLRLMQPGMTEPRCRPLRPSWAP</sequence>
<dbReference type="GO" id="GO:0070897">
    <property type="term" value="P:transcription preinitiation complex assembly"/>
    <property type="evidence" value="ECO:0007669"/>
    <property type="project" value="InterPro"/>
</dbReference>
<proteinExistence type="inferred from homology"/>
<feature type="domain" description="Cyclin-like" evidence="11">
    <location>
        <begin position="92"/>
        <end position="178"/>
    </location>
</feature>
<dbReference type="GO" id="GO:0097550">
    <property type="term" value="C:transcription preinitiation complex"/>
    <property type="evidence" value="ECO:0007669"/>
    <property type="project" value="TreeGrafter"/>
</dbReference>
<dbReference type="GO" id="GO:0017025">
    <property type="term" value="F:TBP-class protein binding"/>
    <property type="evidence" value="ECO:0007669"/>
    <property type="project" value="InterPro"/>
</dbReference>
<evidence type="ECO:0000256" key="10">
    <source>
        <dbReference type="SAM" id="MobiDB-lite"/>
    </source>
</evidence>
<keyword evidence="6" id="KW-0805">Transcription regulation</keyword>
<evidence type="ECO:0000256" key="8">
    <source>
        <dbReference type="ARBA" id="ARBA00023163"/>
    </source>
</evidence>
<dbReference type="GO" id="GO:0000995">
    <property type="term" value="F:RNA polymerase III general transcription initiation factor activity"/>
    <property type="evidence" value="ECO:0007669"/>
    <property type="project" value="TreeGrafter"/>
</dbReference>
<dbReference type="GO" id="GO:0001006">
    <property type="term" value="F:RNA polymerase III type 3 promoter sequence-specific DNA binding"/>
    <property type="evidence" value="ECO:0007669"/>
    <property type="project" value="TreeGrafter"/>
</dbReference>
<name>A0AAW1RYC7_9CHLO</name>
<feature type="compositionally biased region" description="Low complexity" evidence="10">
    <location>
        <begin position="473"/>
        <end position="494"/>
    </location>
</feature>
<dbReference type="Pfam" id="PF00382">
    <property type="entry name" value="TFIIB"/>
    <property type="match status" value="2"/>
</dbReference>
<accession>A0AAW1RYC7</accession>
<dbReference type="SMART" id="SM00385">
    <property type="entry name" value="CYCLIN"/>
    <property type="match status" value="2"/>
</dbReference>
<dbReference type="FunFam" id="1.10.472.10:FF:000066">
    <property type="entry name" value="Transcription factor IIIB subunit"/>
    <property type="match status" value="1"/>
</dbReference>
<evidence type="ECO:0000256" key="4">
    <source>
        <dbReference type="ARBA" id="ARBA00022771"/>
    </source>
</evidence>
<feature type="compositionally biased region" description="Basic residues" evidence="10">
    <location>
        <begin position="653"/>
        <end position="669"/>
    </location>
</feature>
<keyword evidence="3" id="KW-0479">Metal-binding</keyword>
<feature type="domain" description="Cyclin-like" evidence="11">
    <location>
        <begin position="193"/>
        <end position="277"/>
    </location>
</feature>
<reference evidence="12 13" key="1">
    <citation type="journal article" date="2024" name="Nat. Commun.">
        <title>Phylogenomics reveals the evolutionary origins of lichenization in chlorophyte algae.</title>
        <authorList>
            <person name="Puginier C."/>
            <person name="Libourel C."/>
            <person name="Otte J."/>
            <person name="Skaloud P."/>
            <person name="Haon M."/>
            <person name="Grisel S."/>
            <person name="Petersen M."/>
            <person name="Berrin J.G."/>
            <person name="Delaux P.M."/>
            <person name="Dal Grande F."/>
            <person name="Keller J."/>
        </authorList>
    </citation>
    <scope>NUCLEOTIDE SEQUENCE [LARGE SCALE GENOMIC DNA]</scope>
    <source>
        <strain evidence="12 13">SAG 2523</strain>
    </source>
</reference>
<feature type="region of interest" description="Disordered" evidence="10">
    <location>
        <begin position="427"/>
        <end position="508"/>
    </location>
</feature>
<dbReference type="GO" id="GO:0000126">
    <property type="term" value="C:transcription factor TFIIIB complex"/>
    <property type="evidence" value="ECO:0007669"/>
    <property type="project" value="TreeGrafter"/>
</dbReference>
<dbReference type="CDD" id="cd20553">
    <property type="entry name" value="CYCLIN_TFIIIB90_rpt1"/>
    <property type="match status" value="1"/>
</dbReference>
<dbReference type="InterPro" id="IPR036915">
    <property type="entry name" value="Cyclin-like_sf"/>
</dbReference>
<evidence type="ECO:0000256" key="9">
    <source>
        <dbReference type="ARBA" id="ARBA00023242"/>
    </source>
</evidence>
<feature type="region of interest" description="Disordered" evidence="10">
    <location>
        <begin position="628"/>
        <end position="689"/>
    </location>
</feature>
<keyword evidence="7" id="KW-0010">Activator</keyword>
<dbReference type="AlphaFoldDB" id="A0AAW1RYC7"/>